<feature type="compositionally biased region" description="Low complexity" evidence="1">
    <location>
        <begin position="680"/>
        <end position="705"/>
    </location>
</feature>
<dbReference type="PANTHER" id="PTHR23011:SF28">
    <property type="entry name" value="CYCLIC NUCLEOTIDE-BINDING DOMAIN CONTAINING PROTEIN"/>
    <property type="match status" value="1"/>
</dbReference>
<dbReference type="OrthoDB" id="166212at2759"/>
<dbReference type="InParanoid" id="A0A1S3KBB8"/>
<dbReference type="PROSITE" id="PS00889">
    <property type="entry name" value="CNMP_BINDING_2"/>
    <property type="match status" value="1"/>
</dbReference>
<evidence type="ECO:0000313" key="3">
    <source>
        <dbReference type="Proteomes" id="UP000085678"/>
    </source>
</evidence>
<dbReference type="Pfam" id="PF00027">
    <property type="entry name" value="cNMP_binding"/>
    <property type="match status" value="1"/>
</dbReference>
<dbReference type="KEGG" id="lak:106180321"/>
<feature type="compositionally biased region" description="Basic residues" evidence="1">
    <location>
        <begin position="666"/>
        <end position="679"/>
    </location>
</feature>
<proteinExistence type="predicted"/>
<dbReference type="PANTHER" id="PTHR23011">
    <property type="entry name" value="CYCLIC NUCLEOTIDE-BINDING DOMAIN CONTAINING PROTEIN"/>
    <property type="match status" value="1"/>
</dbReference>
<feature type="region of interest" description="Disordered" evidence="1">
    <location>
        <begin position="234"/>
        <end position="289"/>
    </location>
</feature>
<dbReference type="InterPro" id="IPR018488">
    <property type="entry name" value="cNMP-bd_CS"/>
</dbReference>
<dbReference type="Proteomes" id="UP000085678">
    <property type="component" value="Unplaced"/>
</dbReference>
<dbReference type="SUPFAM" id="SSF51206">
    <property type="entry name" value="cAMP-binding domain-like"/>
    <property type="match status" value="1"/>
</dbReference>
<dbReference type="SMART" id="SM00100">
    <property type="entry name" value="cNMP"/>
    <property type="match status" value="1"/>
</dbReference>
<evidence type="ECO:0000313" key="4">
    <source>
        <dbReference type="RefSeq" id="XP_013419734.1"/>
    </source>
</evidence>
<dbReference type="RefSeq" id="XP_013419734.1">
    <property type="nucleotide sequence ID" value="XM_013564280.1"/>
</dbReference>
<protein>
    <submittedName>
        <fullName evidence="4">Uncharacterized protein LOC106180321</fullName>
    </submittedName>
</protein>
<dbReference type="PROSITE" id="PS50042">
    <property type="entry name" value="CNMP_BINDING_3"/>
    <property type="match status" value="1"/>
</dbReference>
<reference evidence="4" key="1">
    <citation type="submission" date="2025-08" db="UniProtKB">
        <authorList>
            <consortium name="RefSeq"/>
        </authorList>
    </citation>
    <scope>IDENTIFICATION</scope>
    <source>
        <tissue evidence="4">Gonads</tissue>
    </source>
</reference>
<organism evidence="3 4">
    <name type="scientific">Lingula anatina</name>
    <name type="common">Brachiopod</name>
    <name type="synonym">Lingula unguis</name>
    <dbReference type="NCBI Taxonomy" id="7574"/>
    <lineage>
        <taxon>Eukaryota</taxon>
        <taxon>Metazoa</taxon>
        <taxon>Spiralia</taxon>
        <taxon>Lophotrochozoa</taxon>
        <taxon>Brachiopoda</taxon>
        <taxon>Linguliformea</taxon>
        <taxon>Lingulata</taxon>
        <taxon>Lingulida</taxon>
        <taxon>Linguloidea</taxon>
        <taxon>Lingulidae</taxon>
        <taxon>Lingula</taxon>
    </lineage>
</organism>
<dbReference type="InterPro" id="IPR014710">
    <property type="entry name" value="RmlC-like_jellyroll"/>
</dbReference>
<dbReference type="Gene3D" id="2.60.120.10">
    <property type="entry name" value="Jelly Rolls"/>
    <property type="match status" value="1"/>
</dbReference>
<dbReference type="InterPro" id="IPR018490">
    <property type="entry name" value="cNMP-bd_dom_sf"/>
</dbReference>
<sequence>MNNSKTSVSKLTRKRCNIGESSYLDILKRLVLKSSTFSGIEVQENDINRREGSRNNACISVKVTLCSTDENPVNHIVFSGRRKRHRSPLARILKSRISNNRMENQKIDTTLKRSPSYAFLEDLYERKDREQAREGHEPAITSLHADYVKAKAITVTGCQTDPKYNTYSNISRTESTSQKDNMATKKERHKSVDFSFHSVQQHKSERTSCLKHSSGTYSREKLAFNQKKDSTYDLSRRATSNLSLTSHRSSRSGDSLDGDGRRSRSFSVVSDSRSETYMPGPPVTGPTKPGVLYATPNLYRGQDKLSFLERCAQKYNSNILTDSDMNHIRHLLMRRGSKRRSLIHHRHPNQLGGIAIKCTVPPLVRFRQAVKTVIVLLKATRLGTSQARPEKQLISFAQYQDEVTKERSSFGDDLSFDPSYYRTKRETQISNEAKSILSKPPSERTEEQLKVALASLKNTVESFTEFPINMQLSLVKVGFYEHFEAKRVIIRQGHTADNFYFIASGKAVVTILENNKETGEAYVRTATILKKGNSFGELALMHGGKRSATVTCKDDVELLAVGRHDFIDIFMRCEKDKEPEHVSYLRHIDLFNGWPLEKLPHDNPKICLFTYIRRGVVMCRDSTQAEWIYVVKTGTCRVLKALRATRPNIPGLEVQSYSICDQKSQKGSKRRSNVRRAHSKSLPPSLSSSVSSSSTSSSSQSASLSEGKAASLDMGRCSRKHHTFPVTQTQHGSKYTPSWSSGVLPPIAKSLSQGKSIEDDDHKRKLDQIFQERHFWKICVAIKTIASVLQDQRTPLYSTPKPSTASSTEGETVFVEVQKLGPKDTFGLEGVVFTDIDGSDVSLSLVSEGAECILISRQFFVKHLPDKWRKTLRSTIQPYPSEESLQQKLQNRTNWDAFKTLTMKRYIAKKKLLDTLFL</sequence>
<feature type="region of interest" description="Disordered" evidence="1">
    <location>
        <begin position="163"/>
        <end position="189"/>
    </location>
</feature>
<feature type="domain" description="Cyclic nucleotide-binding" evidence="2">
    <location>
        <begin position="462"/>
        <end position="587"/>
    </location>
</feature>
<dbReference type="AlphaFoldDB" id="A0A1S3KBB8"/>
<feature type="compositionally biased region" description="Polar residues" evidence="1">
    <location>
        <begin position="163"/>
        <end position="181"/>
    </location>
</feature>
<accession>A0A1S3KBB8</accession>
<keyword evidence="3" id="KW-1185">Reference proteome</keyword>
<evidence type="ECO:0000256" key="1">
    <source>
        <dbReference type="SAM" id="MobiDB-lite"/>
    </source>
</evidence>
<gene>
    <name evidence="4" type="primary">LOC106180321</name>
</gene>
<dbReference type="CDD" id="cd00038">
    <property type="entry name" value="CAP_ED"/>
    <property type="match status" value="1"/>
</dbReference>
<dbReference type="InterPro" id="IPR000595">
    <property type="entry name" value="cNMP-bd_dom"/>
</dbReference>
<feature type="compositionally biased region" description="Low complexity" evidence="1">
    <location>
        <begin position="240"/>
        <end position="255"/>
    </location>
</feature>
<feature type="region of interest" description="Disordered" evidence="1">
    <location>
        <begin position="663"/>
        <end position="712"/>
    </location>
</feature>
<dbReference type="GeneID" id="106180321"/>
<evidence type="ECO:0000259" key="2">
    <source>
        <dbReference type="PROSITE" id="PS50042"/>
    </source>
</evidence>
<name>A0A1S3KBB8_LINAN</name>
<dbReference type="STRING" id="7574.A0A1S3KBB8"/>